<feature type="transmembrane region" description="Helical" evidence="2">
    <location>
        <begin position="83"/>
        <end position="103"/>
    </location>
</feature>
<dbReference type="EMBL" id="CP003002">
    <property type="protein sequence ID" value="AEO54043.1"/>
    <property type="molecule type" value="Genomic_DNA"/>
</dbReference>
<evidence type="ECO:0000313" key="4">
    <source>
        <dbReference type="Proteomes" id="UP000007322"/>
    </source>
</evidence>
<keyword evidence="2" id="KW-1133">Transmembrane helix</keyword>
<evidence type="ECO:0000256" key="2">
    <source>
        <dbReference type="SAM" id="Phobius"/>
    </source>
</evidence>
<dbReference type="RefSeq" id="XP_003659288.1">
    <property type="nucleotide sequence ID" value="XM_003659240.1"/>
</dbReference>
<organism evidence="3 4">
    <name type="scientific">Thermothelomyces thermophilus (strain ATCC 42464 / BCRC 31852 / DSM 1799)</name>
    <name type="common">Sporotrichum thermophile</name>
    <dbReference type="NCBI Taxonomy" id="573729"/>
    <lineage>
        <taxon>Eukaryota</taxon>
        <taxon>Fungi</taxon>
        <taxon>Dikarya</taxon>
        <taxon>Ascomycota</taxon>
        <taxon>Pezizomycotina</taxon>
        <taxon>Sordariomycetes</taxon>
        <taxon>Sordariomycetidae</taxon>
        <taxon>Sordariales</taxon>
        <taxon>Chaetomiaceae</taxon>
        <taxon>Thermothelomyces</taxon>
    </lineage>
</organism>
<keyword evidence="2" id="KW-0812">Transmembrane</keyword>
<sequence length="147" mass="16417">MSMWEWEQEYQRRQGAGMHHLSPPRAVHGTIPLEQTLFTADDIEEFRRIDDAQRRKQKSPRLLGSSKDGQRVEHGDASDTSGFVTGFPLACLMAGLMFAQFLISIDRTIISTVSADRTNTLVPLPSGVLTRVHLGDSVHHPRIPVDA</sequence>
<dbReference type="HOGENOM" id="CLU_1769369_0_0_1"/>
<dbReference type="Proteomes" id="UP000007322">
    <property type="component" value="Chromosome 1"/>
</dbReference>
<proteinExistence type="predicted"/>
<keyword evidence="2" id="KW-0472">Membrane</keyword>
<dbReference type="KEGG" id="mtm:MYCTH_2296118"/>
<dbReference type="InParanoid" id="G2Q0I2"/>
<dbReference type="GeneID" id="11508998"/>
<dbReference type="AlphaFoldDB" id="G2Q0I2"/>
<gene>
    <name evidence="3" type="ORF">MYCTH_2296118</name>
</gene>
<protein>
    <submittedName>
        <fullName evidence="3">Uncharacterized protein</fullName>
    </submittedName>
</protein>
<keyword evidence="4" id="KW-1185">Reference proteome</keyword>
<accession>G2Q0I2</accession>
<evidence type="ECO:0000313" key="3">
    <source>
        <dbReference type="EMBL" id="AEO54043.1"/>
    </source>
</evidence>
<name>G2Q0I2_THET4</name>
<feature type="region of interest" description="Disordered" evidence="1">
    <location>
        <begin position="49"/>
        <end position="78"/>
    </location>
</feature>
<reference evidence="3 4" key="1">
    <citation type="journal article" date="2011" name="Nat. Biotechnol.">
        <title>Comparative genomic analysis of the thermophilic biomass-degrading fungi Myceliophthora thermophila and Thielavia terrestris.</title>
        <authorList>
            <person name="Berka R.M."/>
            <person name="Grigoriev I.V."/>
            <person name="Otillar R."/>
            <person name="Salamov A."/>
            <person name="Grimwood J."/>
            <person name="Reid I."/>
            <person name="Ishmael N."/>
            <person name="John T."/>
            <person name="Darmond C."/>
            <person name="Moisan M.-C."/>
            <person name="Henrissat B."/>
            <person name="Coutinho P.M."/>
            <person name="Lombard V."/>
            <person name="Natvig D.O."/>
            <person name="Lindquist E."/>
            <person name="Schmutz J."/>
            <person name="Lucas S."/>
            <person name="Harris P."/>
            <person name="Powlowski J."/>
            <person name="Bellemare A."/>
            <person name="Taylor D."/>
            <person name="Butler G."/>
            <person name="de Vries R.P."/>
            <person name="Allijn I.E."/>
            <person name="van den Brink J."/>
            <person name="Ushinsky S."/>
            <person name="Storms R."/>
            <person name="Powell A.J."/>
            <person name="Paulsen I.T."/>
            <person name="Elbourne L.D.H."/>
            <person name="Baker S.E."/>
            <person name="Magnuson J."/>
            <person name="LaBoissiere S."/>
            <person name="Clutterbuck A.J."/>
            <person name="Martinez D."/>
            <person name="Wogulis M."/>
            <person name="de Leon A.L."/>
            <person name="Rey M.W."/>
            <person name="Tsang A."/>
        </authorList>
    </citation>
    <scope>NUCLEOTIDE SEQUENCE [LARGE SCALE GENOMIC DNA]</scope>
    <source>
        <strain evidence="4">ATCC 42464 / BCRC 31852 / DSM 1799</strain>
    </source>
</reference>
<feature type="compositionally biased region" description="Basic and acidic residues" evidence="1">
    <location>
        <begin position="68"/>
        <end position="77"/>
    </location>
</feature>
<evidence type="ECO:0000256" key="1">
    <source>
        <dbReference type="SAM" id="MobiDB-lite"/>
    </source>
</evidence>
<dbReference type="VEuPathDB" id="FungiDB:MYCTH_2296118"/>